<keyword evidence="3" id="KW-1185">Reference proteome</keyword>
<dbReference type="AlphaFoldDB" id="A0A494Z8H1"/>
<feature type="domain" description="N-acetyltransferase" evidence="1">
    <location>
        <begin position="8"/>
        <end position="151"/>
    </location>
</feature>
<dbReference type="Pfam" id="PF13302">
    <property type="entry name" value="Acetyltransf_3"/>
    <property type="match status" value="1"/>
</dbReference>
<reference evidence="2 3" key="1">
    <citation type="journal article" date="2016" name="Antonie Van Leeuwenhoek">
        <title>Lysinibacillus endophyticus sp. nov., an indole-3-acetic acid producing endophytic bacterium isolated from corn root (Zea mays cv. Xinken-5).</title>
        <authorList>
            <person name="Yu J."/>
            <person name="Guan X."/>
            <person name="Liu C."/>
            <person name="Xiang W."/>
            <person name="Yu Z."/>
            <person name="Liu X."/>
            <person name="Wang G."/>
        </authorList>
    </citation>
    <scope>NUCLEOTIDE SEQUENCE [LARGE SCALE GENOMIC DNA]</scope>
    <source>
        <strain evidence="2 3">DSM 100506</strain>
    </source>
</reference>
<dbReference type="SUPFAM" id="SSF55729">
    <property type="entry name" value="Acyl-CoA N-acyltransferases (Nat)"/>
    <property type="match status" value="1"/>
</dbReference>
<proteinExistence type="predicted"/>
<dbReference type="OrthoDB" id="452315at2"/>
<dbReference type="InterPro" id="IPR016181">
    <property type="entry name" value="Acyl_CoA_acyltransferase"/>
</dbReference>
<dbReference type="Gene3D" id="3.40.630.30">
    <property type="match status" value="1"/>
</dbReference>
<keyword evidence="2" id="KW-0808">Transferase</keyword>
<dbReference type="InterPro" id="IPR051531">
    <property type="entry name" value="N-acetyltransferase"/>
</dbReference>
<gene>
    <name evidence="2" type="ORF">D8M03_04805</name>
</gene>
<dbReference type="InterPro" id="IPR000182">
    <property type="entry name" value="GNAT_dom"/>
</dbReference>
<dbReference type="GO" id="GO:0016747">
    <property type="term" value="F:acyltransferase activity, transferring groups other than amino-acyl groups"/>
    <property type="evidence" value="ECO:0007669"/>
    <property type="project" value="InterPro"/>
</dbReference>
<evidence type="ECO:0000313" key="2">
    <source>
        <dbReference type="EMBL" id="RKQ18915.1"/>
    </source>
</evidence>
<protein>
    <submittedName>
        <fullName evidence="2">N-acetyltransferase</fullName>
    </submittedName>
</protein>
<accession>A0A494Z8H1</accession>
<dbReference type="Proteomes" id="UP000272238">
    <property type="component" value="Unassembled WGS sequence"/>
</dbReference>
<dbReference type="PANTHER" id="PTHR43792">
    <property type="entry name" value="GNAT FAMILY, PUTATIVE (AFU_ORTHOLOGUE AFUA_3G00765)-RELATED-RELATED"/>
    <property type="match status" value="1"/>
</dbReference>
<name>A0A494Z8H1_9BACL</name>
<dbReference type="CDD" id="cd04301">
    <property type="entry name" value="NAT_SF"/>
    <property type="match status" value="1"/>
</dbReference>
<evidence type="ECO:0000313" key="3">
    <source>
        <dbReference type="Proteomes" id="UP000272238"/>
    </source>
</evidence>
<dbReference type="RefSeq" id="WP_121213637.1">
    <property type="nucleotide sequence ID" value="NZ_RBZN01000007.1"/>
</dbReference>
<dbReference type="EMBL" id="RBZN01000007">
    <property type="protein sequence ID" value="RKQ18915.1"/>
    <property type="molecule type" value="Genomic_DNA"/>
</dbReference>
<dbReference type="PROSITE" id="PS51186">
    <property type="entry name" value="GNAT"/>
    <property type="match status" value="1"/>
</dbReference>
<dbReference type="PANTHER" id="PTHR43792:SF13">
    <property type="entry name" value="ACETYLTRANSFERASE"/>
    <property type="match status" value="1"/>
</dbReference>
<sequence length="157" mass="17939">MKLQTQRLIIRPCTEEALQDISTTDEFKIGPHIDMYLDDLKKDPSLIGWGVWLVLNKEDNKIIGDIGFKGKPNLENTVEVGYGIIASARNKGYATEAVSEIIKWAFSFENVERIVAECLKDNHASIKVLEKLQMKRIESDNEMLKWELNRSSITKDV</sequence>
<comment type="caution">
    <text evidence="2">The sequence shown here is derived from an EMBL/GenBank/DDBJ whole genome shotgun (WGS) entry which is preliminary data.</text>
</comment>
<evidence type="ECO:0000259" key="1">
    <source>
        <dbReference type="PROSITE" id="PS51186"/>
    </source>
</evidence>
<organism evidence="2 3">
    <name type="scientific">Ureibacillus endophyticus</name>
    <dbReference type="NCBI Taxonomy" id="1978490"/>
    <lineage>
        <taxon>Bacteria</taxon>
        <taxon>Bacillati</taxon>
        <taxon>Bacillota</taxon>
        <taxon>Bacilli</taxon>
        <taxon>Bacillales</taxon>
        <taxon>Caryophanaceae</taxon>
        <taxon>Ureibacillus</taxon>
    </lineage>
</organism>